<dbReference type="GeneID" id="73324570"/>
<dbReference type="EC" id="3.1.1.-" evidence="10"/>
<evidence type="ECO:0000256" key="7">
    <source>
        <dbReference type="ARBA" id="ARBA00022837"/>
    </source>
</evidence>
<evidence type="ECO:0000256" key="9">
    <source>
        <dbReference type="ARBA" id="ARBA00034075"/>
    </source>
</evidence>
<dbReference type="PANTHER" id="PTHR33938:SF15">
    <property type="entry name" value="FERULOYL ESTERASE B-RELATED"/>
    <property type="match status" value="1"/>
</dbReference>
<evidence type="ECO:0000256" key="1">
    <source>
        <dbReference type="ARBA" id="ARBA00006249"/>
    </source>
</evidence>
<evidence type="ECO:0000313" key="11">
    <source>
        <dbReference type="EMBL" id="GKT43587.1"/>
    </source>
</evidence>
<reference evidence="11 12" key="1">
    <citation type="submission" date="2022-03" db="EMBL/GenBank/DDBJ databases">
        <title>Genome data of Colletotrichum spp.</title>
        <authorList>
            <person name="Utami Y.D."/>
            <person name="Hiruma K."/>
        </authorList>
    </citation>
    <scope>NUCLEOTIDE SEQUENCE [LARGE SCALE GENOMIC DNA]</scope>
    <source>
        <strain evidence="11 12">MAFF 239500</strain>
    </source>
</reference>
<dbReference type="Gene3D" id="3.40.50.1820">
    <property type="entry name" value="alpha/beta hydrolase"/>
    <property type="match status" value="1"/>
</dbReference>
<dbReference type="InterPro" id="IPR029058">
    <property type="entry name" value="AB_hydrolase_fold"/>
</dbReference>
<keyword evidence="3" id="KW-0624">Polysaccharide degradation</keyword>
<dbReference type="Proteomes" id="UP001055115">
    <property type="component" value="Unassembled WGS sequence"/>
</dbReference>
<comment type="catalytic activity">
    <reaction evidence="9">
        <text>feruloyl-polysaccharide + H2O = ferulate + polysaccharide.</text>
        <dbReference type="EC" id="3.1.1.73"/>
    </reaction>
</comment>
<keyword evidence="7" id="KW-0106">Calcium</keyword>
<dbReference type="PANTHER" id="PTHR33938">
    <property type="entry name" value="FERULOYL ESTERASE B-RELATED"/>
    <property type="match status" value="1"/>
</dbReference>
<keyword evidence="4" id="KW-0479">Metal-binding</keyword>
<evidence type="ECO:0000256" key="5">
    <source>
        <dbReference type="ARBA" id="ARBA00022729"/>
    </source>
</evidence>
<dbReference type="AlphaFoldDB" id="A0AA37LG99"/>
<evidence type="ECO:0000256" key="2">
    <source>
        <dbReference type="ARBA" id="ARBA00022487"/>
    </source>
</evidence>
<feature type="signal peptide" evidence="10">
    <location>
        <begin position="1"/>
        <end position="23"/>
    </location>
</feature>
<evidence type="ECO:0000256" key="10">
    <source>
        <dbReference type="RuleBase" id="RU361238"/>
    </source>
</evidence>
<protein>
    <recommendedName>
        <fullName evidence="10">Carboxylic ester hydrolase</fullName>
        <ecNumber evidence="10">3.1.1.-</ecNumber>
    </recommendedName>
</protein>
<evidence type="ECO:0000256" key="8">
    <source>
        <dbReference type="ARBA" id="ARBA00023157"/>
    </source>
</evidence>
<feature type="chain" id="PRO_5041483136" description="Carboxylic ester hydrolase" evidence="10">
    <location>
        <begin position="24"/>
        <end position="556"/>
    </location>
</feature>
<dbReference type="SUPFAM" id="SSF53474">
    <property type="entry name" value="alpha/beta-Hydrolases"/>
    <property type="match status" value="1"/>
</dbReference>
<dbReference type="GO" id="GO:0030600">
    <property type="term" value="F:feruloyl esterase activity"/>
    <property type="evidence" value="ECO:0007669"/>
    <property type="project" value="UniProtKB-EC"/>
</dbReference>
<keyword evidence="3" id="KW-0119">Carbohydrate metabolism</keyword>
<organism evidence="11 12">
    <name type="scientific">Colletotrichum spaethianum</name>
    <dbReference type="NCBI Taxonomy" id="700344"/>
    <lineage>
        <taxon>Eukaryota</taxon>
        <taxon>Fungi</taxon>
        <taxon>Dikarya</taxon>
        <taxon>Ascomycota</taxon>
        <taxon>Pezizomycotina</taxon>
        <taxon>Sordariomycetes</taxon>
        <taxon>Hypocreomycetidae</taxon>
        <taxon>Glomerellales</taxon>
        <taxon>Glomerellaceae</taxon>
        <taxon>Colletotrichum</taxon>
        <taxon>Colletotrichum spaethianum species complex</taxon>
    </lineage>
</organism>
<dbReference type="EMBL" id="BQXU01000007">
    <property type="protein sequence ID" value="GKT43587.1"/>
    <property type="molecule type" value="Genomic_DNA"/>
</dbReference>
<gene>
    <name evidence="11" type="ORF">ColSpa_03768</name>
</gene>
<dbReference type="InterPro" id="IPR011118">
    <property type="entry name" value="Tannase/feruloyl_esterase"/>
</dbReference>
<evidence type="ECO:0000256" key="6">
    <source>
        <dbReference type="ARBA" id="ARBA00022801"/>
    </source>
</evidence>
<keyword evidence="6 10" id="KW-0378">Hydrolase</keyword>
<dbReference type="RefSeq" id="XP_049125937.1">
    <property type="nucleotide sequence ID" value="XM_049269980.1"/>
</dbReference>
<name>A0AA37LG99_9PEZI</name>
<evidence type="ECO:0000256" key="4">
    <source>
        <dbReference type="ARBA" id="ARBA00022723"/>
    </source>
</evidence>
<evidence type="ECO:0000313" key="12">
    <source>
        <dbReference type="Proteomes" id="UP001055115"/>
    </source>
</evidence>
<keyword evidence="8" id="KW-1015">Disulfide bond</keyword>
<dbReference type="Pfam" id="PF07519">
    <property type="entry name" value="Tannase"/>
    <property type="match status" value="1"/>
</dbReference>
<dbReference type="GO" id="GO:0045493">
    <property type="term" value="P:xylan catabolic process"/>
    <property type="evidence" value="ECO:0007669"/>
    <property type="project" value="UniProtKB-KW"/>
</dbReference>
<comment type="similarity">
    <text evidence="1 10">Belongs to the tannase family.</text>
</comment>
<keyword evidence="2" id="KW-0719">Serine esterase</keyword>
<sequence length="556" mass="60007">MKSLTLSAMLLAPAAHHVMSAFADDCTALTTTLKLPNTTVWFSTPVSAGTNITFPGNHPTCARYGQVVDVDICRVVMLTTTGPKSNISLETWLPSNWTGRFLSTGNGGTGGCIQYEDIAYAVSRGFAAVGANNGHNGTVGAPFLNNPGTIEDFAYRSLHTGVVIGKETTKAFYGKAHTKSYYLGCSTGGRQGFKEAQDYPDDFDGIVAGAPALAFTNLTSWSGHFFTTTGTSEKPTYLSADLWKVVYKDLLAQCDGLDGQVDGIIEDPDLCQYRPESIICGANQTENCLTGTQAQTVRTVFSDLYGQDGALVYPRLQPGAQAGLLFNGRPFSYTTDWFANVVYNDTNWDPSTLGPKDYSAAAAQNPGNIMTWKGDLSGVKNRGTKILHYHGLQDPIISSDNSARYYNHVSRTMGLTSDQLDEFYRYFRISGMNHCEGGPGASFIGNKQETVAGYEPERNVLSAIIEWVENGVAPESILGTAFVNGTQGGEVSFTRKHCKYPTRNMYKSGDPNSPDSWTCVPQKVQQGAISSKGGVEKISAADGEQLIKDYKAIIST</sequence>
<accession>A0AA37LG99</accession>
<dbReference type="GO" id="GO:0046872">
    <property type="term" value="F:metal ion binding"/>
    <property type="evidence" value="ECO:0007669"/>
    <property type="project" value="UniProtKB-KW"/>
</dbReference>
<keyword evidence="12" id="KW-1185">Reference proteome</keyword>
<comment type="caution">
    <text evidence="11">The sequence shown here is derived from an EMBL/GenBank/DDBJ whole genome shotgun (WGS) entry which is preliminary data.</text>
</comment>
<keyword evidence="3" id="KW-0858">Xylan degradation</keyword>
<proteinExistence type="inferred from homology"/>
<evidence type="ECO:0000256" key="3">
    <source>
        <dbReference type="ARBA" id="ARBA00022651"/>
    </source>
</evidence>
<keyword evidence="5 10" id="KW-0732">Signal</keyword>